<feature type="compositionally biased region" description="Low complexity" evidence="1">
    <location>
        <begin position="183"/>
        <end position="192"/>
    </location>
</feature>
<reference evidence="2 3" key="1">
    <citation type="submission" date="2019-03" db="EMBL/GenBank/DDBJ databases">
        <title>First draft genome of Liparis tanakae, snailfish: a comprehensive survey of snailfish specific genes.</title>
        <authorList>
            <person name="Kim W."/>
            <person name="Song I."/>
            <person name="Jeong J.-H."/>
            <person name="Kim D."/>
            <person name="Kim S."/>
            <person name="Ryu S."/>
            <person name="Song J.Y."/>
            <person name="Lee S.K."/>
        </authorList>
    </citation>
    <scope>NUCLEOTIDE SEQUENCE [LARGE SCALE GENOMIC DNA]</scope>
    <source>
        <tissue evidence="2">Muscle</tissue>
    </source>
</reference>
<comment type="caution">
    <text evidence="2">The sequence shown here is derived from an EMBL/GenBank/DDBJ whole genome shotgun (WGS) entry which is preliminary data.</text>
</comment>
<sequence>MTTNVAPPPRFSRAAFTFSWLNFRRSLSHANDDNSRRCSDRRSDPDLVEAWTCAGILIPCGGEDGVQTCSRPRRVAVHRGPRGSPVNTFPSPACRRAARPTAAWCSAVALASRAARHVVPHAVVSSPFLHPRDVSSILSYVTCSSRMSSSSMPSFQMSYRMVISSNSVRGLKYGRSGELTGDRLPSSSSSQPRRLRRSFPEVQARVVRGLGGHGGDSLGGRIAESRVVRQRGVGRQIQRLAGRSRRLPAFGPARFLLGRGRIRRRGDGERETGGRIFVAAERRLGSGRRGLAKQSADGRLLENRPLIQALSGYFPIKGQCCGVREDRGEG</sequence>
<proteinExistence type="predicted"/>
<dbReference type="AlphaFoldDB" id="A0A4Z2I7F5"/>
<evidence type="ECO:0000313" key="3">
    <source>
        <dbReference type="Proteomes" id="UP000314294"/>
    </source>
</evidence>
<feature type="region of interest" description="Disordered" evidence="1">
    <location>
        <begin position="174"/>
        <end position="198"/>
    </location>
</feature>
<evidence type="ECO:0000256" key="1">
    <source>
        <dbReference type="SAM" id="MobiDB-lite"/>
    </source>
</evidence>
<dbReference type="Proteomes" id="UP000314294">
    <property type="component" value="Unassembled WGS sequence"/>
</dbReference>
<evidence type="ECO:0000313" key="2">
    <source>
        <dbReference type="EMBL" id="TNN73770.1"/>
    </source>
</evidence>
<gene>
    <name evidence="2" type="ORF">EYF80_015978</name>
</gene>
<protein>
    <submittedName>
        <fullName evidence="2">Uncharacterized protein</fullName>
    </submittedName>
</protein>
<name>A0A4Z2I7F5_9TELE</name>
<accession>A0A4Z2I7F5</accession>
<organism evidence="2 3">
    <name type="scientific">Liparis tanakae</name>
    <name type="common">Tanaka's snailfish</name>
    <dbReference type="NCBI Taxonomy" id="230148"/>
    <lineage>
        <taxon>Eukaryota</taxon>
        <taxon>Metazoa</taxon>
        <taxon>Chordata</taxon>
        <taxon>Craniata</taxon>
        <taxon>Vertebrata</taxon>
        <taxon>Euteleostomi</taxon>
        <taxon>Actinopterygii</taxon>
        <taxon>Neopterygii</taxon>
        <taxon>Teleostei</taxon>
        <taxon>Neoteleostei</taxon>
        <taxon>Acanthomorphata</taxon>
        <taxon>Eupercaria</taxon>
        <taxon>Perciformes</taxon>
        <taxon>Cottioidei</taxon>
        <taxon>Cottales</taxon>
        <taxon>Liparidae</taxon>
        <taxon>Liparis</taxon>
    </lineage>
</organism>
<keyword evidence="3" id="KW-1185">Reference proteome</keyword>
<dbReference type="EMBL" id="SRLO01000121">
    <property type="protein sequence ID" value="TNN73770.1"/>
    <property type="molecule type" value="Genomic_DNA"/>
</dbReference>